<sequence>MGTLLSRHTITMIKIFVTYSLATSTQHSNSLRLEPSIGKFVKKGMIILFISDTSTLPQLKKEPILCITKESRLCCLPSKGSNSQVLPPQVCGQPFINRSPYSQNFIKPFNS</sequence>
<evidence type="ECO:0000313" key="2">
    <source>
        <dbReference type="Proteomes" id="UP000265663"/>
    </source>
</evidence>
<dbReference type="Proteomes" id="UP000265663">
    <property type="component" value="Unassembled WGS sequence"/>
</dbReference>
<keyword evidence="2" id="KW-1185">Reference proteome</keyword>
<organism evidence="1 2">
    <name type="scientific">Pyrenophora seminiperda CCB06</name>
    <dbReference type="NCBI Taxonomy" id="1302712"/>
    <lineage>
        <taxon>Eukaryota</taxon>
        <taxon>Fungi</taxon>
        <taxon>Dikarya</taxon>
        <taxon>Ascomycota</taxon>
        <taxon>Pezizomycotina</taxon>
        <taxon>Dothideomycetes</taxon>
        <taxon>Pleosporomycetidae</taxon>
        <taxon>Pleosporales</taxon>
        <taxon>Pleosporineae</taxon>
        <taxon>Pleosporaceae</taxon>
        <taxon>Pyrenophora</taxon>
    </lineage>
</organism>
<accession>A0A3M7M5A5</accession>
<proteinExistence type="predicted"/>
<reference evidence="1 2" key="1">
    <citation type="journal article" date="2014" name="PLoS ONE">
        <title>De novo Genome Assembly of the Fungal Plant Pathogen Pyrenophora semeniperda.</title>
        <authorList>
            <person name="Soliai M.M."/>
            <person name="Meyer S.E."/>
            <person name="Udall J.A."/>
            <person name="Elzinga D.E."/>
            <person name="Hermansen R.A."/>
            <person name="Bodily P.M."/>
            <person name="Hart A.A."/>
            <person name="Coleman C.E."/>
        </authorList>
    </citation>
    <scope>NUCLEOTIDE SEQUENCE [LARGE SCALE GENOMIC DNA]</scope>
    <source>
        <strain evidence="1 2">CCB06</strain>
        <tissue evidence="1">Mycelium</tissue>
    </source>
</reference>
<dbReference type="EMBL" id="KE747820">
    <property type="protein sequence ID" value="RMZ69681.1"/>
    <property type="molecule type" value="Genomic_DNA"/>
</dbReference>
<name>A0A3M7M5A5_9PLEO</name>
<dbReference type="AlphaFoldDB" id="A0A3M7M5A5"/>
<protein>
    <submittedName>
        <fullName evidence="1">Uncharacterized protein</fullName>
    </submittedName>
</protein>
<gene>
    <name evidence="1" type="ORF">GMOD_00010361</name>
</gene>
<evidence type="ECO:0000313" key="1">
    <source>
        <dbReference type="EMBL" id="RMZ69681.1"/>
    </source>
</evidence>